<feature type="transmembrane region" description="Helical" evidence="1">
    <location>
        <begin position="6"/>
        <end position="27"/>
    </location>
</feature>
<evidence type="ECO:0000256" key="1">
    <source>
        <dbReference type="SAM" id="Phobius"/>
    </source>
</evidence>
<reference evidence="5 6" key="1">
    <citation type="submission" date="2019-07" db="EMBL/GenBank/DDBJ databases">
        <title>Genomes of Cafeteria roenbergensis.</title>
        <authorList>
            <person name="Fischer M.G."/>
            <person name="Hackl T."/>
            <person name="Roman M."/>
        </authorList>
    </citation>
    <scope>NUCLEOTIDE SEQUENCE [LARGE SCALE GENOMIC DNA]</scope>
    <source>
        <strain evidence="3 5">BVI</strain>
        <strain evidence="2 7">Cflag</strain>
        <strain evidence="4 6">RCC970-E3</strain>
    </source>
</reference>
<organism evidence="4 6">
    <name type="scientific">Cafeteria roenbergensis</name>
    <name type="common">Marine flagellate</name>
    <dbReference type="NCBI Taxonomy" id="33653"/>
    <lineage>
        <taxon>Eukaryota</taxon>
        <taxon>Sar</taxon>
        <taxon>Stramenopiles</taxon>
        <taxon>Bigyra</taxon>
        <taxon>Opalozoa</taxon>
        <taxon>Bicosoecida</taxon>
        <taxon>Cafeteriaceae</taxon>
        <taxon>Cafeteria</taxon>
    </lineage>
</organism>
<dbReference type="EMBL" id="VLTL01000006">
    <property type="protein sequence ID" value="KAA0171543.1"/>
    <property type="molecule type" value="Genomic_DNA"/>
</dbReference>
<evidence type="ECO:0000313" key="4">
    <source>
        <dbReference type="EMBL" id="KAA0171543.1"/>
    </source>
</evidence>
<evidence type="ECO:0000313" key="6">
    <source>
        <dbReference type="Proteomes" id="UP000324907"/>
    </source>
</evidence>
<name>A0A5A8E172_CAFRO</name>
<keyword evidence="1" id="KW-1133">Transmembrane helix</keyword>
<keyword evidence="1" id="KW-0472">Membrane</keyword>
<proteinExistence type="predicted"/>
<accession>A0A5A8E172</accession>
<dbReference type="SUPFAM" id="SSF52266">
    <property type="entry name" value="SGNH hydrolase"/>
    <property type="match status" value="1"/>
</dbReference>
<evidence type="ECO:0000313" key="7">
    <source>
        <dbReference type="Proteomes" id="UP000325113"/>
    </source>
</evidence>
<dbReference type="InterPro" id="IPR036514">
    <property type="entry name" value="SGNH_hydro_sf"/>
</dbReference>
<gene>
    <name evidence="4" type="ORF">FNF28_00753</name>
    <name evidence="3" type="ORF">FNF29_02246</name>
    <name evidence="2" type="ORF">FNF31_06950</name>
</gene>
<sequence>MLEPIWYLLTWLAVTLRLYIGVPWLYLNKWLAAPLRIINHKPMHRIAVIGDGFAEGVGDWTTVMVKSGLAHHLDKAIEARGAARHPWVVDSFGQWQSTSRDWRPDAATGASSWRSLSCARTTPLLRAALQSEAYSQACAVVLLLGSLDGARASRIIPSQSGENVSLVARALSSGTLSIDAAPGQLRARTPSKGDDAALRIPARPVFVVGLPGNSPQAEERNEAIREELEALDASAPIVFVDYPELTASDVCFDGMHPSSGGYSGLAAVLASELEPVMMSVEVSMAAAPPEKRGPALDSAAAATVVTKRIKSKGVVFADEGRDAIAVALGSRLRRRGDPRQAVLGADASGLPPVREAVRMLAPGARL</sequence>
<dbReference type="Proteomes" id="UP000324907">
    <property type="component" value="Unassembled WGS sequence"/>
</dbReference>
<comment type="caution">
    <text evidence="4">The sequence shown here is derived from an EMBL/GenBank/DDBJ whole genome shotgun (WGS) entry which is preliminary data.</text>
</comment>
<protein>
    <recommendedName>
        <fullName evidence="8">SGNH hydrolase-type esterase domain-containing protein</fullName>
    </recommendedName>
</protein>
<evidence type="ECO:0008006" key="8">
    <source>
        <dbReference type="Google" id="ProtNLM"/>
    </source>
</evidence>
<keyword evidence="1" id="KW-0812">Transmembrane</keyword>
<dbReference type="CDD" id="cd00229">
    <property type="entry name" value="SGNH_hydrolase"/>
    <property type="match status" value="1"/>
</dbReference>
<evidence type="ECO:0000313" key="5">
    <source>
        <dbReference type="Proteomes" id="UP000323011"/>
    </source>
</evidence>
<evidence type="ECO:0000313" key="2">
    <source>
        <dbReference type="EMBL" id="KAA0150802.1"/>
    </source>
</evidence>
<dbReference type="Proteomes" id="UP000323011">
    <property type="component" value="Unassembled WGS sequence"/>
</dbReference>
<dbReference type="EMBL" id="VLTM01000120">
    <property type="protein sequence ID" value="KAA0150802.1"/>
    <property type="molecule type" value="Genomic_DNA"/>
</dbReference>
<keyword evidence="5" id="KW-1185">Reference proteome</keyword>
<dbReference type="AlphaFoldDB" id="A0A5A8E172"/>
<evidence type="ECO:0000313" key="3">
    <source>
        <dbReference type="EMBL" id="KAA0154717.1"/>
    </source>
</evidence>
<dbReference type="Proteomes" id="UP000325113">
    <property type="component" value="Unassembled WGS sequence"/>
</dbReference>
<dbReference type="EMBL" id="VLTN01000010">
    <property type="protein sequence ID" value="KAA0154717.1"/>
    <property type="molecule type" value="Genomic_DNA"/>
</dbReference>
<dbReference type="Gene3D" id="3.40.50.1110">
    <property type="entry name" value="SGNH hydrolase"/>
    <property type="match status" value="1"/>
</dbReference>